<reference evidence="3" key="1">
    <citation type="submission" date="2023-07" db="EMBL/GenBank/DDBJ databases">
        <title>Description of three actinobacteria isolated from air of manufacturing shop in a pharmaceutical factory.</title>
        <authorList>
            <person name="Zhang D.-F."/>
        </authorList>
    </citation>
    <scope>NUCLEOTIDE SEQUENCE [LARGE SCALE GENOMIC DNA]</scope>
    <source>
        <strain evidence="3">CCTCC AB 207010</strain>
    </source>
</reference>
<evidence type="ECO:0000256" key="1">
    <source>
        <dbReference type="SAM" id="Phobius"/>
    </source>
</evidence>
<accession>A0ABU1FUI7</accession>
<keyword evidence="1" id="KW-1133">Transmembrane helix</keyword>
<comment type="caution">
    <text evidence="2">The sequence shown here is derived from an EMBL/GenBank/DDBJ whole genome shotgun (WGS) entry which is preliminary data.</text>
</comment>
<keyword evidence="1" id="KW-0812">Transmembrane</keyword>
<feature type="transmembrane region" description="Helical" evidence="1">
    <location>
        <begin position="6"/>
        <end position="32"/>
    </location>
</feature>
<keyword evidence="1" id="KW-0472">Membrane</keyword>
<sequence>MSEAQILALEIFFIGLLVTVTIIIGWIAFVVLSRLYKGQR</sequence>
<dbReference type="EMBL" id="JAVKGT010000019">
    <property type="protein sequence ID" value="MDR5712155.1"/>
    <property type="molecule type" value="Genomic_DNA"/>
</dbReference>
<organism evidence="2 3">
    <name type="scientific">Nesterenkonia flava</name>
    <dbReference type="NCBI Taxonomy" id="469799"/>
    <lineage>
        <taxon>Bacteria</taxon>
        <taxon>Bacillati</taxon>
        <taxon>Actinomycetota</taxon>
        <taxon>Actinomycetes</taxon>
        <taxon>Micrococcales</taxon>
        <taxon>Micrococcaceae</taxon>
        <taxon>Nesterenkonia</taxon>
    </lineage>
</organism>
<protein>
    <submittedName>
        <fullName evidence="2">Uncharacterized protein</fullName>
    </submittedName>
</protein>
<name>A0ABU1FUI7_9MICC</name>
<dbReference type="Proteomes" id="UP001260872">
    <property type="component" value="Unassembled WGS sequence"/>
</dbReference>
<gene>
    <name evidence="2" type="ORF">RH857_08425</name>
</gene>
<proteinExistence type="predicted"/>
<evidence type="ECO:0000313" key="3">
    <source>
        <dbReference type="Proteomes" id="UP001260872"/>
    </source>
</evidence>
<dbReference type="RefSeq" id="WP_310537535.1">
    <property type="nucleotide sequence ID" value="NZ_BAAAOC010000087.1"/>
</dbReference>
<evidence type="ECO:0000313" key="2">
    <source>
        <dbReference type="EMBL" id="MDR5712155.1"/>
    </source>
</evidence>
<keyword evidence="3" id="KW-1185">Reference proteome</keyword>